<dbReference type="InterPro" id="IPR005845">
    <property type="entry name" value="A-D-PHexomutase_a/b/a-II"/>
</dbReference>
<dbReference type="CDD" id="cd05799">
    <property type="entry name" value="PGM2"/>
    <property type="match status" value="1"/>
</dbReference>
<dbReference type="SUPFAM" id="SSF55957">
    <property type="entry name" value="Phosphoglucomutase, C-terminal domain"/>
    <property type="match status" value="1"/>
</dbReference>
<dbReference type="InterPro" id="IPR005844">
    <property type="entry name" value="A-D-PHexomutase_a/b/a-I"/>
</dbReference>
<dbReference type="Pfam" id="PF02879">
    <property type="entry name" value="PGM_PMM_II"/>
    <property type="match status" value="1"/>
</dbReference>
<dbReference type="Pfam" id="PF02878">
    <property type="entry name" value="PGM_PMM_I"/>
    <property type="match status" value="1"/>
</dbReference>
<evidence type="ECO:0000313" key="13">
    <source>
        <dbReference type="Proteomes" id="UP000671862"/>
    </source>
</evidence>
<evidence type="ECO:0000259" key="9">
    <source>
        <dbReference type="Pfam" id="PF02878"/>
    </source>
</evidence>
<feature type="domain" description="Alpha-D-phosphohexomutase alpha/beta/alpha" evidence="10">
    <location>
        <begin position="155"/>
        <end position="252"/>
    </location>
</feature>
<proteinExistence type="inferred from homology"/>
<dbReference type="Proteomes" id="UP000671862">
    <property type="component" value="Chromosome"/>
</dbReference>
<evidence type="ECO:0000256" key="6">
    <source>
        <dbReference type="ARBA" id="ARBA00023235"/>
    </source>
</evidence>
<dbReference type="InterPro" id="IPR016055">
    <property type="entry name" value="A-D-PHexomutase_a/b/a-I/II/III"/>
</dbReference>
<evidence type="ECO:0000259" key="8">
    <source>
        <dbReference type="Pfam" id="PF00408"/>
    </source>
</evidence>
<feature type="domain" description="Alpha-D-phosphohexomutase C-terminal" evidence="8">
    <location>
        <begin position="414"/>
        <end position="463"/>
    </location>
</feature>
<dbReference type="PANTHER" id="PTHR45745:SF1">
    <property type="entry name" value="PHOSPHOGLUCOMUTASE 2B-RELATED"/>
    <property type="match status" value="1"/>
</dbReference>
<evidence type="ECO:0000256" key="2">
    <source>
        <dbReference type="ARBA" id="ARBA00010231"/>
    </source>
</evidence>
<evidence type="ECO:0000256" key="7">
    <source>
        <dbReference type="RuleBase" id="RU004326"/>
    </source>
</evidence>
<evidence type="ECO:0000256" key="1">
    <source>
        <dbReference type="ARBA" id="ARBA00001946"/>
    </source>
</evidence>
<evidence type="ECO:0000313" key="12">
    <source>
        <dbReference type="EMBL" id="QTA37942.1"/>
    </source>
</evidence>
<dbReference type="Gene3D" id="3.30.310.50">
    <property type="entry name" value="Alpha-D-phosphohexomutase, C-terminal domain"/>
    <property type="match status" value="1"/>
</dbReference>
<name>A0ABX7S5V1_9BACT</name>
<keyword evidence="5 7" id="KW-0460">Magnesium</keyword>
<organism evidence="12 13">
    <name type="scientific">Thermosipho ferrireducens</name>
    <dbReference type="NCBI Taxonomy" id="2571116"/>
    <lineage>
        <taxon>Bacteria</taxon>
        <taxon>Thermotogati</taxon>
        <taxon>Thermotogota</taxon>
        <taxon>Thermotogae</taxon>
        <taxon>Thermotogales</taxon>
        <taxon>Fervidobacteriaceae</taxon>
        <taxon>Thermosipho</taxon>
    </lineage>
</organism>
<comment type="similarity">
    <text evidence="2 7">Belongs to the phosphohexose mutase family.</text>
</comment>
<keyword evidence="13" id="KW-1185">Reference proteome</keyword>
<dbReference type="InterPro" id="IPR005843">
    <property type="entry name" value="A-D-PHexomutase_C"/>
</dbReference>
<keyword evidence="6" id="KW-0413">Isomerase</keyword>
<dbReference type="Pfam" id="PF02880">
    <property type="entry name" value="PGM_PMM_III"/>
    <property type="match status" value="1"/>
</dbReference>
<evidence type="ECO:0000256" key="4">
    <source>
        <dbReference type="ARBA" id="ARBA00022723"/>
    </source>
</evidence>
<dbReference type="PANTHER" id="PTHR45745">
    <property type="entry name" value="PHOSPHOMANNOMUTASE 45A"/>
    <property type="match status" value="1"/>
</dbReference>
<dbReference type="PROSITE" id="PS00710">
    <property type="entry name" value="PGM_PMM"/>
    <property type="match status" value="1"/>
</dbReference>
<dbReference type="SUPFAM" id="SSF53738">
    <property type="entry name" value="Phosphoglucomutase, first 3 domains"/>
    <property type="match status" value="2"/>
</dbReference>
<reference evidence="12 13" key="1">
    <citation type="submission" date="2021-03" db="EMBL/GenBank/DDBJ databases">
        <title>Thermosipho ferrireducens sp.nov., an anaerobic thermophilic iron-reducing bacterium isolated from a deep-sea hydrothermal sulfide deposits.</title>
        <authorList>
            <person name="Zeng X."/>
            <person name="Chen Y."/>
            <person name="Shao Z."/>
        </authorList>
    </citation>
    <scope>NUCLEOTIDE SEQUENCE [LARGE SCALE GENOMIC DNA]</scope>
    <source>
        <strain evidence="12 13">JL129W03</strain>
    </source>
</reference>
<dbReference type="InterPro" id="IPR036900">
    <property type="entry name" value="A-D-PHexomutase_C_sf"/>
</dbReference>
<dbReference type="RefSeq" id="WP_207566663.1">
    <property type="nucleotide sequence ID" value="NZ_CP071446.1"/>
</dbReference>
<dbReference type="Gene3D" id="3.40.120.10">
    <property type="entry name" value="Alpha-D-Glucose-1,6-Bisphosphate, subunit A, domain 3"/>
    <property type="match status" value="3"/>
</dbReference>
<feature type="domain" description="Alpha-D-phosphohexomutase alpha/beta/alpha" evidence="9">
    <location>
        <begin position="2"/>
        <end position="134"/>
    </location>
</feature>
<keyword evidence="3" id="KW-0597">Phosphoprotein</keyword>
<accession>A0ABX7S5V1</accession>
<dbReference type="Pfam" id="PF00408">
    <property type="entry name" value="PGM_PMM_IV"/>
    <property type="match status" value="1"/>
</dbReference>
<dbReference type="InterPro" id="IPR016066">
    <property type="entry name" value="A-D-PHexomutase_CS"/>
</dbReference>
<dbReference type="InterPro" id="IPR005846">
    <property type="entry name" value="A-D-PHexomutase_a/b/a-III"/>
</dbReference>
<comment type="cofactor">
    <cofactor evidence="1">
        <name>Mg(2+)</name>
        <dbReference type="ChEBI" id="CHEBI:18420"/>
    </cofactor>
</comment>
<feature type="domain" description="Alpha-D-phosphohexomutase alpha/beta/alpha" evidence="11">
    <location>
        <begin position="260"/>
        <end position="372"/>
    </location>
</feature>
<dbReference type="EMBL" id="CP071446">
    <property type="protein sequence ID" value="QTA37942.1"/>
    <property type="molecule type" value="Genomic_DNA"/>
</dbReference>
<evidence type="ECO:0000259" key="11">
    <source>
        <dbReference type="Pfam" id="PF02880"/>
    </source>
</evidence>
<sequence length="478" mass="53712">MILFGTGGIRGVMQRGEFDNETVMVASKGVSNYMKDKGLSRVVIAYDTRNNSRKFAELAAMVFAADGHKTLIFKEPVPTPVLSYAVRYLKFDIGVVITASHNPPEYNGYKVYTSNGVQAIPEITDILRKFIENVKRDNIKLEDSFSYVEDVVLESYIDKVCEILDEDLNGVDVVYTPLHGTGAIPVVAALRKLGANVITVEEQMFPDGNFPTVSTPNPEEDEALNFVRKYMKKHNVKLGIATDPDCDRVGVVWKDSRLTGNQVGVLLTDLLSRKVSENPMIVKTIVSTDMVKPLCKERNITLFETPTGFKFIGDLIENKKDFNFLFGFEESCGYLAGDHARDKDGVIGTLLIALAAKKFDLLDRLEDLYKRYGYYMEKLLSFKFKDLTTPKKIYKELKLGKLPQGAQNTVDYSKGIDNILPNETLRLDFDEGKIYVRPSGTEPKLKAYIMVNGDTKNRAHEFLSRLSNSFSSFIESII</sequence>
<gene>
    <name evidence="12" type="ORF">JYK00_09535</name>
</gene>
<protein>
    <submittedName>
        <fullName evidence="12">Phospho-sugar mutase</fullName>
    </submittedName>
</protein>
<evidence type="ECO:0000259" key="10">
    <source>
        <dbReference type="Pfam" id="PF02879"/>
    </source>
</evidence>
<evidence type="ECO:0000256" key="5">
    <source>
        <dbReference type="ARBA" id="ARBA00022842"/>
    </source>
</evidence>
<keyword evidence="4 7" id="KW-0479">Metal-binding</keyword>
<evidence type="ECO:0000256" key="3">
    <source>
        <dbReference type="ARBA" id="ARBA00022553"/>
    </source>
</evidence>